<comment type="caution">
    <text evidence="2">The sequence shown here is derived from an EMBL/GenBank/DDBJ whole genome shotgun (WGS) entry which is preliminary data.</text>
</comment>
<dbReference type="EMBL" id="LJGZ01000114">
    <property type="protein sequence ID" value="OEV14894.1"/>
    <property type="molecule type" value="Genomic_DNA"/>
</dbReference>
<gene>
    <name evidence="2" type="ORF">AN221_44680</name>
</gene>
<sequence length="66" mass="7221">MTEAINWQKSSFSGPDDNQSCIELAFIEGLIKLRESDDPGVIVTTSPAKLRAFLLGVKAGEFDHLI</sequence>
<dbReference type="PATRIC" id="fig|518642.7.peg.8822"/>
<dbReference type="RefSeq" id="WP_070205462.1">
    <property type="nucleotide sequence ID" value="NZ_LJGZ01000114.1"/>
</dbReference>
<protein>
    <recommendedName>
        <fullName evidence="1">DUF397 domain-containing protein</fullName>
    </recommendedName>
</protein>
<dbReference type="OrthoDB" id="3402668at2"/>
<name>A0A1E7LFJ6_9ACTN</name>
<dbReference type="Pfam" id="PF04149">
    <property type="entry name" value="DUF397"/>
    <property type="match status" value="1"/>
</dbReference>
<accession>A0A1E7LFJ6</accession>
<dbReference type="Proteomes" id="UP000175971">
    <property type="component" value="Unassembled WGS sequence"/>
</dbReference>
<proteinExistence type="predicted"/>
<evidence type="ECO:0000313" key="3">
    <source>
        <dbReference type="Proteomes" id="UP000175971"/>
    </source>
</evidence>
<organism evidence="2 3">
    <name type="scientific">Streptomyces nanshensis</name>
    <dbReference type="NCBI Taxonomy" id="518642"/>
    <lineage>
        <taxon>Bacteria</taxon>
        <taxon>Bacillati</taxon>
        <taxon>Actinomycetota</taxon>
        <taxon>Actinomycetes</taxon>
        <taxon>Kitasatosporales</taxon>
        <taxon>Streptomycetaceae</taxon>
        <taxon>Streptomyces</taxon>
    </lineage>
</organism>
<feature type="domain" description="DUF397" evidence="1">
    <location>
        <begin position="6"/>
        <end position="58"/>
    </location>
</feature>
<dbReference type="AlphaFoldDB" id="A0A1E7LFJ6"/>
<reference evidence="2 3" key="1">
    <citation type="journal article" date="2016" name="Front. Microbiol.">
        <title>Comparative Genomics Analysis of Streptomyces Species Reveals Their Adaptation to the Marine Environment and Their Diversity at the Genomic Level.</title>
        <authorList>
            <person name="Tian X."/>
            <person name="Zhang Z."/>
            <person name="Yang T."/>
            <person name="Chen M."/>
            <person name="Li J."/>
            <person name="Chen F."/>
            <person name="Yang J."/>
            <person name="Li W."/>
            <person name="Zhang B."/>
            <person name="Zhang Z."/>
            <person name="Wu J."/>
            <person name="Zhang C."/>
            <person name="Long L."/>
            <person name="Xiao J."/>
        </authorList>
    </citation>
    <scope>NUCLEOTIDE SEQUENCE [LARGE SCALE GENOMIC DNA]</scope>
    <source>
        <strain evidence="2 3">SCSIO M10372</strain>
    </source>
</reference>
<evidence type="ECO:0000313" key="2">
    <source>
        <dbReference type="EMBL" id="OEV14894.1"/>
    </source>
</evidence>
<keyword evidence="3" id="KW-1185">Reference proteome</keyword>
<dbReference type="InterPro" id="IPR007278">
    <property type="entry name" value="DUF397"/>
</dbReference>
<evidence type="ECO:0000259" key="1">
    <source>
        <dbReference type="Pfam" id="PF04149"/>
    </source>
</evidence>